<evidence type="ECO:0000256" key="3">
    <source>
        <dbReference type="ARBA" id="ARBA00013184"/>
    </source>
</evidence>
<feature type="compositionally biased region" description="Polar residues" evidence="14">
    <location>
        <begin position="36"/>
        <end position="48"/>
    </location>
</feature>
<evidence type="ECO:0000256" key="10">
    <source>
        <dbReference type="ARBA" id="ARBA00023242"/>
    </source>
</evidence>
<feature type="region of interest" description="Disordered" evidence="14">
    <location>
        <begin position="187"/>
        <end position="222"/>
    </location>
</feature>
<feature type="region of interest" description="Disordered" evidence="14">
    <location>
        <begin position="400"/>
        <end position="525"/>
    </location>
</feature>
<evidence type="ECO:0000256" key="4">
    <source>
        <dbReference type="ARBA" id="ARBA00022679"/>
    </source>
</evidence>
<evidence type="ECO:0000256" key="8">
    <source>
        <dbReference type="ARBA" id="ARBA00022853"/>
    </source>
</evidence>
<gene>
    <name evidence="17" type="ORF">QTG54_007900</name>
</gene>
<keyword evidence="9" id="KW-0007">Acetylation</keyword>
<keyword evidence="4 17" id="KW-0808">Transferase</keyword>
<evidence type="ECO:0000256" key="13">
    <source>
        <dbReference type="SAM" id="Coils"/>
    </source>
</evidence>
<dbReference type="SUPFAM" id="SSF54171">
    <property type="entry name" value="DNA-binding domain"/>
    <property type="match status" value="1"/>
</dbReference>
<comment type="subcellular location">
    <subcellularLocation>
        <location evidence="1 12">Nucleus</location>
    </subcellularLocation>
</comment>
<organism evidence="17 18">
    <name type="scientific">Skeletonema marinoi</name>
    <dbReference type="NCBI Taxonomy" id="267567"/>
    <lineage>
        <taxon>Eukaryota</taxon>
        <taxon>Sar</taxon>
        <taxon>Stramenopiles</taxon>
        <taxon>Ochrophyta</taxon>
        <taxon>Bacillariophyta</taxon>
        <taxon>Coscinodiscophyceae</taxon>
        <taxon>Thalassiosirophycidae</taxon>
        <taxon>Thalassiosirales</taxon>
        <taxon>Skeletonemataceae</taxon>
        <taxon>Skeletonema</taxon>
        <taxon>Skeletonema marinoi-dohrnii complex</taxon>
    </lineage>
</organism>
<evidence type="ECO:0000313" key="18">
    <source>
        <dbReference type="Proteomes" id="UP001224775"/>
    </source>
</evidence>
<feature type="region of interest" description="Disordered" evidence="14">
    <location>
        <begin position="274"/>
        <end position="302"/>
    </location>
</feature>
<dbReference type="InterPro" id="IPR040706">
    <property type="entry name" value="Zf-MYST"/>
</dbReference>
<comment type="catalytic activity">
    <reaction evidence="12">
        <text>L-lysyl-[protein] + acetyl-CoA = N(6)-acetyl-L-lysyl-[protein] + CoA + H(+)</text>
        <dbReference type="Rhea" id="RHEA:45948"/>
        <dbReference type="Rhea" id="RHEA-COMP:9752"/>
        <dbReference type="Rhea" id="RHEA-COMP:10731"/>
        <dbReference type="ChEBI" id="CHEBI:15378"/>
        <dbReference type="ChEBI" id="CHEBI:29969"/>
        <dbReference type="ChEBI" id="CHEBI:57287"/>
        <dbReference type="ChEBI" id="CHEBI:57288"/>
        <dbReference type="ChEBI" id="CHEBI:61930"/>
        <dbReference type="EC" id="2.3.1.48"/>
    </reaction>
</comment>
<feature type="compositionally biased region" description="Low complexity" evidence="14">
    <location>
        <begin position="73"/>
        <end position="96"/>
    </location>
</feature>
<feature type="region of interest" description="Disordered" evidence="14">
    <location>
        <begin position="1"/>
        <end position="110"/>
    </location>
</feature>
<evidence type="ECO:0000256" key="1">
    <source>
        <dbReference type="ARBA" id="ARBA00004123"/>
    </source>
</evidence>
<dbReference type="PROSITE" id="PS51726">
    <property type="entry name" value="MYST_HAT"/>
    <property type="match status" value="1"/>
</dbReference>
<keyword evidence="6" id="KW-0863">Zinc-finger</keyword>
<proteinExistence type="inferred from homology"/>
<feature type="active site" description="Proton donor/acceptor" evidence="11">
    <location>
        <position position="751"/>
    </location>
</feature>
<dbReference type="SUPFAM" id="SSF55729">
    <property type="entry name" value="Acyl-CoA N-acyltransferases (Nat)"/>
    <property type="match status" value="1"/>
</dbReference>
<evidence type="ECO:0000259" key="15">
    <source>
        <dbReference type="PROSITE" id="PS50982"/>
    </source>
</evidence>
<dbReference type="GO" id="GO:0005634">
    <property type="term" value="C:nucleus"/>
    <property type="evidence" value="ECO:0007669"/>
    <property type="project" value="UniProtKB-SubCell"/>
</dbReference>
<dbReference type="GO" id="GO:0003677">
    <property type="term" value="F:DNA binding"/>
    <property type="evidence" value="ECO:0007669"/>
    <property type="project" value="InterPro"/>
</dbReference>
<evidence type="ECO:0000256" key="7">
    <source>
        <dbReference type="ARBA" id="ARBA00022833"/>
    </source>
</evidence>
<dbReference type="GO" id="GO:0004402">
    <property type="term" value="F:histone acetyltransferase activity"/>
    <property type="evidence" value="ECO:0007669"/>
    <property type="project" value="InterPro"/>
</dbReference>
<evidence type="ECO:0000256" key="5">
    <source>
        <dbReference type="ARBA" id="ARBA00022723"/>
    </source>
</evidence>
<dbReference type="SUPFAM" id="SSF54160">
    <property type="entry name" value="Chromo domain-like"/>
    <property type="match status" value="1"/>
</dbReference>
<dbReference type="PANTHER" id="PTHR10615">
    <property type="entry name" value="HISTONE ACETYLTRANSFERASE"/>
    <property type="match status" value="1"/>
</dbReference>
<dbReference type="Pfam" id="PF01853">
    <property type="entry name" value="MOZ_SAS"/>
    <property type="match status" value="1"/>
</dbReference>
<dbReference type="PANTHER" id="PTHR10615:SF161">
    <property type="entry name" value="HISTONE ACETYLTRANSFERASE KAT7"/>
    <property type="match status" value="1"/>
</dbReference>
<evidence type="ECO:0000256" key="14">
    <source>
        <dbReference type="SAM" id="MobiDB-lite"/>
    </source>
</evidence>
<keyword evidence="18" id="KW-1185">Reference proteome</keyword>
<feature type="compositionally biased region" description="Polar residues" evidence="14">
    <location>
        <begin position="60"/>
        <end position="71"/>
    </location>
</feature>
<feature type="domain" description="MYST-type HAT" evidence="16">
    <location>
        <begin position="568"/>
        <end position="849"/>
    </location>
</feature>
<evidence type="ECO:0000313" key="17">
    <source>
        <dbReference type="EMBL" id="KAK1741422.1"/>
    </source>
</evidence>
<dbReference type="Gene3D" id="1.10.10.10">
    <property type="entry name" value="Winged helix-like DNA-binding domain superfamily/Winged helix DNA-binding domain"/>
    <property type="match status" value="1"/>
</dbReference>
<feature type="coiled-coil region" evidence="13">
    <location>
        <begin position="365"/>
        <end position="397"/>
    </location>
</feature>
<sequence length="871" mass="96846">MVNNDEVDSKKEASVGTTVAENGDTAAKNEAEAMKEQSSSITDENGGTDSKDAAMKEQSTEGGNVASNIETESAPSASSDANNTSNTDASTTATNNEPSNKPAVHTLPGSIAQIPRVTIPKGQSSHTEPCPLIGPGWLQQAVHRTTPSGGTYKNDRIFISPEGRRFKSYTDVLRYLSSRGLAIDTTTTKNVKNNGGGSNVNPSPRPPIATSGPGTGKGIDMHPFQRGSVIEVLYVKRTKVFKDLNDSIIVNGDDDGIKRRHFWWEDEESLSDWFNSDDDDEDEDDDANGKSSVGNNKDNKNKANTNNVWLCDIIDRAPLYPNLDNQHPQQQWKYYIHYRDFNRRMDEWIPMERVVSPPSVGNAKVRALKKKREEEEKERIRAEMMRERLDREREERRMRRLFSEGGEGSGVGGNMSDVSTGRRESSLRSSRSSSVGEAMNTLDGVNSAGVGSGLLVGGGGGDNRKRHRRSTSAAMANDPSTVDNDASRLTRRRRGAADGDASNEAGLSSGTSAVTAGTSKATSSSGASAVVVAEEHTAVDVVTTLTAQVLDEHEGMDEAALKEHEEVTKVKNVAMLELGQYQMDTWYFSPLPKEMFRDGGLIDVLYVDEFSLNFFTRKSELLRFQAKELPKNRRHPPGNEIYRCGNLSMFEVDGFEERQYCQNLCYIAKLFLDHKTLYFDVDPFLFYVLCEVDERGYHPVGYYSKEKYSDVGYNLACILTFPSHQRKGYGRFLIAFSYELSKKEEKVGSPEKPMSDLGQQAYIPYWTSTIVDFLLNESNESKSMSIMDIAKKTSIMAEDIIYALNTLGILKFVNGVYFISAERKLLVDLAKKHPVKEPRVDPSKLHWTPYLTDVKRDKFSLSSKKPSLQQD</sequence>
<dbReference type="FunFam" id="1.10.10.10:FF:000476">
    <property type="entry name" value="Histone acetyltransferase"/>
    <property type="match status" value="1"/>
</dbReference>
<comment type="caution">
    <text evidence="17">The sequence shown here is derived from an EMBL/GenBank/DDBJ whole genome shotgun (WGS) entry which is preliminary data.</text>
</comment>
<feature type="compositionally biased region" description="Basic and acidic residues" evidence="14">
    <location>
        <begin position="49"/>
        <end position="59"/>
    </location>
</feature>
<dbReference type="InterPro" id="IPR016197">
    <property type="entry name" value="Chromo-like_dom_sf"/>
</dbReference>
<keyword evidence="5" id="KW-0479">Metal-binding</keyword>
<dbReference type="GO" id="GO:0003712">
    <property type="term" value="F:transcription coregulator activity"/>
    <property type="evidence" value="ECO:0007669"/>
    <property type="project" value="TreeGrafter"/>
</dbReference>
<accession>A0AAD8Y8G0</accession>
<feature type="domain" description="MBD" evidence="15">
    <location>
        <begin position="123"/>
        <end position="196"/>
    </location>
</feature>
<dbReference type="Proteomes" id="UP001224775">
    <property type="component" value="Unassembled WGS sequence"/>
</dbReference>
<protein>
    <recommendedName>
        <fullName evidence="3 12">Histone acetyltransferase</fullName>
        <ecNumber evidence="3 12">2.3.1.48</ecNumber>
    </recommendedName>
</protein>
<dbReference type="GO" id="GO:0006357">
    <property type="term" value="P:regulation of transcription by RNA polymerase II"/>
    <property type="evidence" value="ECO:0007669"/>
    <property type="project" value="TreeGrafter"/>
</dbReference>
<dbReference type="Gene3D" id="3.40.630.30">
    <property type="match status" value="1"/>
</dbReference>
<comment type="similarity">
    <text evidence="2 12">Belongs to the MYST (SAS/MOZ) family.</text>
</comment>
<feature type="compositionally biased region" description="Acidic residues" evidence="14">
    <location>
        <begin position="274"/>
        <end position="286"/>
    </location>
</feature>
<dbReference type="GO" id="GO:0003682">
    <property type="term" value="F:chromatin binding"/>
    <property type="evidence" value="ECO:0007669"/>
    <property type="project" value="TreeGrafter"/>
</dbReference>
<keyword evidence="10 12" id="KW-0539">Nucleus</keyword>
<dbReference type="InterPro" id="IPR016177">
    <property type="entry name" value="DNA-bd_dom_sf"/>
</dbReference>
<dbReference type="Pfam" id="PF01429">
    <property type="entry name" value="MBD"/>
    <property type="match status" value="1"/>
</dbReference>
<evidence type="ECO:0000256" key="12">
    <source>
        <dbReference type="RuleBase" id="RU361211"/>
    </source>
</evidence>
<dbReference type="InterPro" id="IPR002717">
    <property type="entry name" value="HAT_MYST-type"/>
</dbReference>
<dbReference type="Gene3D" id="3.30.60.60">
    <property type="entry name" value="N-acetyl transferase-like"/>
    <property type="match status" value="1"/>
</dbReference>
<dbReference type="PROSITE" id="PS50982">
    <property type="entry name" value="MBD"/>
    <property type="match status" value="1"/>
</dbReference>
<keyword evidence="7" id="KW-0862">Zinc</keyword>
<keyword evidence="13" id="KW-0175">Coiled coil</keyword>
<dbReference type="GO" id="GO:0000785">
    <property type="term" value="C:chromatin"/>
    <property type="evidence" value="ECO:0007669"/>
    <property type="project" value="TreeGrafter"/>
</dbReference>
<reference evidence="17" key="1">
    <citation type="submission" date="2023-06" db="EMBL/GenBank/DDBJ databases">
        <title>Survivors Of The Sea: Transcriptome response of Skeletonema marinoi to long-term dormancy.</title>
        <authorList>
            <person name="Pinder M.I.M."/>
            <person name="Kourtchenko O."/>
            <person name="Robertson E.K."/>
            <person name="Larsson T."/>
            <person name="Maumus F."/>
            <person name="Osuna-Cruz C.M."/>
            <person name="Vancaester E."/>
            <person name="Stenow R."/>
            <person name="Vandepoele K."/>
            <person name="Ploug H."/>
            <person name="Bruchert V."/>
            <person name="Godhe A."/>
            <person name="Topel M."/>
        </authorList>
    </citation>
    <scope>NUCLEOTIDE SEQUENCE</scope>
    <source>
        <strain evidence="17">R05AC</strain>
    </source>
</reference>
<dbReference type="EMBL" id="JATAAI010000013">
    <property type="protein sequence ID" value="KAK1741422.1"/>
    <property type="molecule type" value="Genomic_DNA"/>
</dbReference>
<dbReference type="InterPro" id="IPR050603">
    <property type="entry name" value="MYST_HAT"/>
</dbReference>
<evidence type="ECO:0000256" key="11">
    <source>
        <dbReference type="PIRSR" id="PIRSR602717-51"/>
    </source>
</evidence>
<keyword evidence="8" id="KW-0156">Chromatin regulator</keyword>
<dbReference type="EC" id="2.3.1.48" evidence="3 12"/>
<dbReference type="FunFam" id="3.40.630.30:FF:000002">
    <property type="entry name" value="Histone acetyltransferase"/>
    <property type="match status" value="1"/>
</dbReference>
<feature type="compositionally biased region" description="Low complexity" evidence="14">
    <location>
        <begin position="505"/>
        <end position="525"/>
    </location>
</feature>
<dbReference type="InterPro" id="IPR036388">
    <property type="entry name" value="WH-like_DNA-bd_sf"/>
</dbReference>
<evidence type="ECO:0000256" key="6">
    <source>
        <dbReference type="ARBA" id="ARBA00022771"/>
    </source>
</evidence>
<dbReference type="Pfam" id="PF11717">
    <property type="entry name" value="Tudor-knot"/>
    <property type="match status" value="1"/>
</dbReference>
<dbReference type="Gene3D" id="2.30.30.140">
    <property type="match status" value="1"/>
</dbReference>
<feature type="compositionally biased region" description="Polar residues" evidence="14">
    <location>
        <begin position="471"/>
        <end position="484"/>
    </location>
</feature>
<dbReference type="Pfam" id="PF17772">
    <property type="entry name" value="zf-MYST"/>
    <property type="match status" value="1"/>
</dbReference>
<dbReference type="InterPro" id="IPR016181">
    <property type="entry name" value="Acyl_CoA_acyltransferase"/>
</dbReference>
<name>A0AAD8Y8G0_9STRA</name>
<evidence type="ECO:0000256" key="2">
    <source>
        <dbReference type="ARBA" id="ARBA00010107"/>
    </source>
</evidence>
<keyword evidence="17" id="KW-0012">Acyltransferase</keyword>
<feature type="compositionally biased region" description="Gly residues" evidence="14">
    <location>
        <begin position="450"/>
        <end position="461"/>
    </location>
</feature>
<dbReference type="AlphaFoldDB" id="A0AAD8Y8G0"/>
<evidence type="ECO:0000259" key="16">
    <source>
        <dbReference type="PROSITE" id="PS51726"/>
    </source>
</evidence>
<dbReference type="GO" id="GO:0008270">
    <property type="term" value="F:zinc ion binding"/>
    <property type="evidence" value="ECO:0007669"/>
    <property type="project" value="UniProtKB-KW"/>
</dbReference>
<dbReference type="Gene3D" id="3.30.890.10">
    <property type="entry name" value="Methyl-cpg-binding Protein 2, Chain A"/>
    <property type="match status" value="1"/>
</dbReference>
<evidence type="ECO:0000256" key="9">
    <source>
        <dbReference type="ARBA" id="ARBA00022990"/>
    </source>
</evidence>
<dbReference type="InterPro" id="IPR001739">
    <property type="entry name" value="Methyl_CpG_DNA-bd"/>
</dbReference>
<dbReference type="InterPro" id="IPR025995">
    <property type="entry name" value="Tudor-knot"/>
</dbReference>